<evidence type="ECO:0000256" key="2">
    <source>
        <dbReference type="SAM" id="MobiDB-lite"/>
    </source>
</evidence>
<feature type="compositionally biased region" description="Pro residues" evidence="2">
    <location>
        <begin position="186"/>
        <end position="206"/>
    </location>
</feature>
<accession>A0A4V2FY23</accession>
<feature type="transmembrane region" description="Helical" evidence="3">
    <location>
        <begin position="484"/>
        <end position="506"/>
    </location>
</feature>
<dbReference type="Proteomes" id="UP000292027">
    <property type="component" value="Unassembled WGS sequence"/>
</dbReference>
<feature type="compositionally biased region" description="Low complexity" evidence="2">
    <location>
        <begin position="277"/>
        <end position="290"/>
    </location>
</feature>
<evidence type="ECO:0000259" key="4">
    <source>
        <dbReference type="PROSITE" id="PS50006"/>
    </source>
</evidence>
<keyword evidence="6" id="KW-1185">Reference proteome</keyword>
<sequence>MLSLGEQRWTLPAGTDTFTIGRASNADIRLQADDQISRIHARLSRDGTTWTLHDESRNGTGLNGHRITAPTALSTGDRIHIGRSILTFHKSTSPDRVMPATTQPDGVESNEAGSGEAGSGEARAAGHRSPAAPGPGAAAGAAPGSAVAAGAASGASAGASSGTAAPEYAPAEPRYEPTPVSGYTPEPNPAYAPEPDPGYTPEPTPGASPAARGHEPASDPGYAPEPTPGGSPDARGYEPADSGYTRERRSGGSADGPGYAGFAAQEAPSVAPPGPAGPASGGAFPPAEEPWGADAVGGGEEYGGLAYQGDAAAEYQAAEYQADEAVGGGEEYGEPAYRGEEEYGAAGVVPGFEVEEPVGRAGDGGWAAYPSADNPEPVRSPWEISARVEQAEPNWSQSDNWPEPSRAPAERRLPGADRRTNADRRANADRRTNAERGASTDRRTDAELGTNADRHTNAERSSSAERRAAGGEGDAVGTVRLPRLLIVSAGIIVLGLIVNLIVTFLADGPGGALRWLVPPGIALVVAMVLALLDAAAPKDHRPGRLDVSILIAIAVVLVGVGVGGFVLTAGTEYVGGYLTGNESGEDRLVKPIAKPSGAVTVTVENVTYTSHFTRVEVMLANGAKEPVTIPIAGATFTAADGTALRADTRRSSWPSKVATGGTQHGTITFKGKLPDSADAAVLTLKSGETAFAVPVALSN</sequence>
<dbReference type="Pfam" id="PF00498">
    <property type="entry name" value="FHA"/>
    <property type="match status" value="1"/>
</dbReference>
<dbReference type="CDD" id="cd00060">
    <property type="entry name" value="FHA"/>
    <property type="match status" value="1"/>
</dbReference>
<evidence type="ECO:0000256" key="1">
    <source>
        <dbReference type="ARBA" id="ARBA00022553"/>
    </source>
</evidence>
<feature type="domain" description="FHA" evidence="4">
    <location>
        <begin position="18"/>
        <end position="67"/>
    </location>
</feature>
<feature type="compositionally biased region" description="Basic and acidic residues" evidence="2">
    <location>
        <begin position="408"/>
        <end position="469"/>
    </location>
</feature>
<feature type="region of interest" description="Disordered" evidence="2">
    <location>
        <begin position="90"/>
        <end position="304"/>
    </location>
</feature>
<dbReference type="AlphaFoldDB" id="A0A4V2FY23"/>
<dbReference type="InterPro" id="IPR008984">
    <property type="entry name" value="SMAD_FHA_dom_sf"/>
</dbReference>
<organism evidence="5 6">
    <name type="scientific">Kribbella rubisoli</name>
    <dbReference type="NCBI Taxonomy" id="3075929"/>
    <lineage>
        <taxon>Bacteria</taxon>
        <taxon>Bacillati</taxon>
        <taxon>Actinomycetota</taxon>
        <taxon>Actinomycetes</taxon>
        <taxon>Propionibacteriales</taxon>
        <taxon>Kribbellaceae</taxon>
        <taxon>Kribbella</taxon>
    </lineage>
</organism>
<feature type="transmembrane region" description="Helical" evidence="3">
    <location>
        <begin position="547"/>
        <end position="567"/>
    </location>
</feature>
<evidence type="ECO:0000256" key="3">
    <source>
        <dbReference type="SAM" id="Phobius"/>
    </source>
</evidence>
<reference evidence="5 6" key="1">
    <citation type="journal article" date="2015" name="Stand. Genomic Sci.">
        <title>Genomic Encyclopedia of Bacterial and Archaeal Type Strains, Phase III: the genomes of soil and plant-associated and newly described type strains.</title>
        <authorList>
            <person name="Whitman W.B."/>
            <person name="Woyke T."/>
            <person name="Klenk H.P."/>
            <person name="Zhou Y."/>
            <person name="Lilburn T.G."/>
            <person name="Beck B.J."/>
            <person name="De Vos P."/>
            <person name="Vandamme P."/>
            <person name="Eisen J.A."/>
            <person name="Garrity G."/>
            <person name="Hugenholtz P."/>
            <person name="Kyrpides N.C."/>
        </authorList>
    </citation>
    <scope>NUCLEOTIDE SEQUENCE [LARGE SCALE GENOMIC DNA]</scope>
    <source>
        <strain evidence="5 6">VKM Ac-2540</strain>
    </source>
</reference>
<name>A0A4V2FY23_9ACTN</name>
<feature type="compositionally biased region" description="Low complexity" evidence="2">
    <location>
        <begin position="109"/>
        <end position="172"/>
    </location>
</feature>
<dbReference type="InterPro" id="IPR000253">
    <property type="entry name" value="FHA_dom"/>
</dbReference>
<protein>
    <submittedName>
        <fullName evidence="5">FHA domain-containing protein</fullName>
    </submittedName>
</protein>
<evidence type="ECO:0000313" key="6">
    <source>
        <dbReference type="Proteomes" id="UP000292027"/>
    </source>
</evidence>
<keyword evidence="3" id="KW-0472">Membrane</keyword>
<proteinExistence type="predicted"/>
<gene>
    <name evidence="5" type="ORF">EV645_3467</name>
</gene>
<dbReference type="SMART" id="SM00240">
    <property type="entry name" value="FHA"/>
    <property type="match status" value="1"/>
</dbReference>
<evidence type="ECO:0000313" key="5">
    <source>
        <dbReference type="EMBL" id="RZU15926.1"/>
    </source>
</evidence>
<keyword evidence="3" id="KW-1133">Transmembrane helix</keyword>
<keyword evidence="1" id="KW-0597">Phosphoprotein</keyword>
<comment type="caution">
    <text evidence="5">The sequence shown here is derived from an EMBL/GenBank/DDBJ whole genome shotgun (WGS) entry which is preliminary data.</text>
</comment>
<dbReference type="Gene3D" id="2.60.200.20">
    <property type="match status" value="1"/>
</dbReference>
<feature type="region of interest" description="Disordered" evidence="2">
    <location>
        <begin position="356"/>
        <end position="472"/>
    </location>
</feature>
<feature type="transmembrane region" description="Helical" evidence="3">
    <location>
        <begin position="512"/>
        <end position="535"/>
    </location>
</feature>
<keyword evidence="3" id="KW-0812">Transmembrane</keyword>
<dbReference type="EMBL" id="SHKR01000012">
    <property type="protein sequence ID" value="RZU15926.1"/>
    <property type="molecule type" value="Genomic_DNA"/>
</dbReference>
<dbReference type="SUPFAM" id="SSF49879">
    <property type="entry name" value="SMAD/FHA domain"/>
    <property type="match status" value="1"/>
</dbReference>
<dbReference type="PROSITE" id="PS50006">
    <property type="entry name" value="FHA_DOMAIN"/>
    <property type="match status" value="1"/>
</dbReference>